<keyword evidence="2" id="KW-0812">Transmembrane</keyword>
<evidence type="ECO:0000313" key="4">
    <source>
        <dbReference type="Proteomes" id="UP000268908"/>
    </source>
</evidence>
<proteinExistence type="predicted"/>
<keyword evidence="2" id="KW-0472">Membrane</keyword>
<dbReference type="GO" id="GO:0043683">
    <property type="term" value="P:type IV pilus assembly"/>
    <property type="evidence" value="ECO:0007669"/>
    <property type="project" value="InterPro"/>
</dbReference>
<evidence type="ECO:0000256" key="2">
    <source>
        <dbReference type="SAM" id="Phobius"/>
    </source>
</evidence>
<feature type="compositionally biased region" description="Polar residues" evidence="1">
    <location>
        <begin position="164"/>
        <end position="196"/>
    </location>
</feature>
<sequence length="379" mass="40384">MDKQKGFTLVEVMVGVVIALISMIAMFMVQENWDKQRSSITSGGDAQVAGSISAFNLERNLRNAGSGFGNSNFLGCTVSAQDAIGARNFSFTLAPVVITDGAGGLPDTISILAGNSNSPTATFEVASSTQTVTTMKDTRTGLSLGDLVILATPSPTTCRLAEISNLQPPGTNSGRETGHLTASYSRTSEPPENRQSGAAGACTGSAPGPWTCVPRYPSVSFTTFTSVPPAYGELRSLGDDPRLNVYAVDQARGALTRSELIHEGTTATDIGEGIINLQAQYGLDTNNDDIIDTWQATTPTWTQLRAVRFALLARGEHYESVAVTTAAPTWSGGTFAMRNVDGTADSGAGNLGVNNWRNYRYSVFEATVPLRNMIWRRFW</sequence>
<protein>
    <submittedName>
        <fullName evidence="3">Type IV pilus assembly protein PilW</fullName>
    </submittedName>
</protein>
<dbReference type="NCBIfam" id="TIGR02532">
    <property type="entry name" value="IV_pilin_GFxxxE"/>
    <property type="match status" value="1"/>
</dbReference>
<feature type="transmembrane region" description="Helical" evidence="2">
    <location>
        <begin position="6"/>
        <end position="29"/>
    </location>
</feature>
<gene>
    <name evidence="3" type="ORF">DFR35_2214</name>
</gene>
<dbReference type="InterPro" id="IPR012902">
    <property type="entry name" value="N_methyl_site"/>
</dbReference>
<reference evidence="3 4" key="1">
    <citation type="submission" date="2018-10" db="EMBL/GenBank/DDBJ databases">
        <title>Genomic Encyclopedia of Type Strains, Phase IV (KMG-IV): sequencing the most valuable type-strain genomes for metagenomic binning, comparative biology and taxonomic classification.</title>
        <authorList>
            <person name="Goeker M."/>
        </authorList>
    </citation>
    <scope>NUCLEOTIDE SEQUENCE [LARGE SCALE GENOMIC DNA]</scope>
    <source>
        <strain evidence="3 4">DSM 26916</strain>
    </source>
</reference>
<comment type="caution">
    <text evidence="3">The sequence shown here is derived from an EMBL/GenBank/DDBJ whole genome shotgun (WGS) entry which is preliminary data.</text>
</comment>
<organism evidence="3 4">
    <name type="scientific">Sulfurisoma sediminicola</name>
    <dbReference type="NCBI Taxonomy" id="1381557"/>
    <lineage>
        <taxon>Bacteria</taxon>
        <taxon>Pseudomonadati</taxon>
        <taxon>Pseudomonadota</taxon>
        <taxon>Betaproteobacteria</taxon>
        <taxon>Nitrosomonadales</taxon>
        <taxon>Sterolibacteriaceae</taxon>
        <taxon>Sulfurisoma</taxon>
    </lineage>
</organism>
<keyword evidence="2" id="KW-1133">Transmembrane helix</keyword>
<dbReference type="Pfam" id="PF16074">
    <property type="entry name" value="PilW"/>
    <property type="match status" value="1"/>
</dbReference>
<name>A0A497XAL1_9PROT</name>
<evidence type="ECO:0000313" key="3">
    <source>
        <dbReference type="EMBL" id="RLJ63585.1"/>
    </source>
</evidence>
<dbReference type="RefSeq" id="WP_165904789.1">
    <property type="nucleotide sequence ID" value="NZ_BHVV01000003.1"/>
</dbReference>
<dbReference type="Pfam" id="PF07963">
    <property type="entry name" value="N_methyl"/>
    <property type="match status" value="1"/>
</dbReference>
<keyword evidence="4" id="KW-1185">Reference proteome</keyword>
<dbReference type="InterPro" id="IPR032092">
    <property type="entry name" value="PilW"/>
</dbReference>
<accession>A0A497XAL1</accession>
<dbReference type="AlphaFoldDB" id="A0A497XAL1"/>
<feature type="region of interest" description="Disordered" evidence="1">
    <location>
        <begin position="164"/>
        <end position="202"/>
    </location>
</feature>
<evidence type="ECO:0000256" key="1">
    <source>
        <dbReference type="SAM" id="MobiDB-lite"/>
    </source>
</evidence>
<dbReference type="Proteomes" id="UP000268908">
    <property type="component" value="Unassembled WGS sequence"/>
</dbReference>
<dbReference type="PROSITE" id="PS00409">
    <property type="entry name" value="PROKAR_NTER_METHYL"/>
    <property type="match status" value="1"/>
</dbReference>
<dbReference type="EMBL" id="RCCI01000006">
    <property type="protein sequence ID" value="RLJ63585.1"/>
    <property type="molecule type" value="Genomic_DNA"/>
</dbReference>